<dbReference type="Pfam" id="PF13302">
    <property type="entry name" value="Acetyltransf_3"/>
    <property type="match status" value="1"/>
</dbReference>
<dbReference type="SUPFAM" id="SSF55729">
    <property type="entry name" value="Acyl-CoA N-acyltransferases (Nat)"/>
    <property type="match status" value="1"/>
</dbReference>
<name>A0ABP5CHP6_9ACTN</name>
<dbReference type="Proteomes" id="UP001500571">
    <property type="component" value="Unassembled WGS sequence"/>
</dbReference>
<dbReference type="PANTHER" id="PTHR43792">
    <property type="entry name" value="GNAT FAMILY, PUTATIVE (AFU_ORTHOLOGUE AFUA_3G00765)-RELATED-RELATED"/>
    <property type="match status" value="1"/>
</dbReference>
<feature type="domain" description="N-acetyltransferase" evidence="1">
    <location>
        <begin position="14"/>
        <end position="176"/>
    </location>
</feature>
<dbReference type="PROSITE" id="PS51186">
    <property type="entry name" value="GNAT"/>
    <property type="match status" value="1"/>
</dbReference>
<sequence length="195" mass="22582">MRLAPTYPIETERLLLRPLSPDDVDAVHAYQSLDEVCAYLPYEPRSRDEVEKRLHDPDFTRRELDAEKQVLLLGIELKETGQVIGDVLLMWHSELHRAGELGYELHPDHWGRGYAPEACREVLRLAFDELGLHRMTGRIDALNTASASVLRKLGMRQEAVLVENEWFRGRWSDEVDFAILDREWQAYRSGANTSR</sequence>
<dbReference type="InterPro" id="IPR051531">
    <property type="entry name" value="N-acetyltransferase"/>
</dbReference>
<dbReference type="InterPro" id="IPR016181">
    <property type="entry name" value="Acyl_CoA_acyltransferase"/>
</dbReference>
<comment type="caution">
    <text evidence="2">The sequence shown here is derived from an EMBL/GenBank/DDBJ whole genome shotgun (WGS) entry which is preliminary data.</text>
</comment>
<dbReference type="Gene3D" id="3.40.630.30">
    <property type="match status" value="1"/>
</dbReference>
<evidence type="ECO:0000313" key="2">
    <source>
        <dbReference type="EMBL" id="GAA1963571.1"/>
    </source>
</evidence>
<accession>A0ABP5CHP6</accession>
<evidence type="ECO:0000259" key="1">
    <source>
        <dbReference type="PROSITE" id="PS51186"/>
    </source>
</evidence>
<dbReference type="InterPro" id="IPR000182">
    <property type="entry name" value="GNAT_dom"/>
</dbReference>
<reference evidence="3" key="1">
    <citation type="journal article" date="2019" name="Int. J. Syst. Evol. Microbiol.">
        <title>The Global Catalogue of Microorganisms (GCM) 10K type strain sequencing project: providing services to taxonomists for standard genome sequencing and annotation.</title>
        <authorList>
            <consortium name="The Broad Institute Genomics Platform"/>
            <consortium name="The Broad Institute Genome Sequencing Center for Infectious Disease"/>
            <person name="Wu L."/>
            <person name="Ma J."/>
        </authorList>
    </citation>
    <scope>NUCLEOTIDE SEQUENCE [LARGE SCALE GENOMIC DNA]</scope>
    <source>
        <strain evidence="3">JCM 15309</strain>
    </source>
</reference>
<proteinExistence type="predicted"/>
<organism evidence="2 3">
    <name type="scientific">Nocardioides panacihumi</name>
    <dbReference type="NCBI Taxonomy" id="400774"/>
    <lineage>
        <taxon>Bacteria</taxon>
        <taxon>Bacillati</taxon>
        <taxon>Actinomycetota</taxon>
        <taxon>Actinomycetes</taxon>
        <taxon>Propionibacteriales</taxon>
        <taxon>Nocardioidaceae</taxon>
        <taxon>Nocardioides</taxon>
    </lineage>
</organism>
<dbReference type="RefSeq" id="WP_344045133.1">
    <property type="nucleotide sequence ID" value="NZ_BAAAPB010000002.1"/>
</dbReference>
<keyword evidence="3" id="KW-1185">Reference proteome</keyword>
<dbReference type="PANTHER" id="PTHR43792:SF1">
    <property type="entry name" value="N-ACETYLTRANSFERASE DOMAIN-CONTAINING PROTEIN"/>
    <property type="match status" value="1"/>
</dbReference>
<gene>
    <name evidence="2" type="ORF">GCM10009798_24530</name>
</gene>
<evidence type="ECO:0000313" key="3">
    <source>
        <dbReference type="Proteomes" id="UP001500571"/>
    </source>
</evidence>
<dbReference type="EMBL" id="BAAAPB010000002">
    <property type="protein sequence ID" value="GAA1963571.1"/>
    <property type="molecule type" value="Genomic_DNA"/>
</dbReference>
<protein>
    <submittedName>
        <fullName evidence="2">GNAT family protein</fullName>
    </submittedName>
</protein>